<sequence>MLSPLHLSALSRADSREQLQRLICFWFGLTVIGQLWTWPLALLLAMHSAVFAGLLALYVAYIWGPGLKAAEEEGPTPLRRLGMWRLMAERFSSRLVKTADLDPRQRYVFACYPHGISAISGWLMFGTDGANFSGLFPGVRPWPCTLESNFRAPFIREYCLLHGLRSCARRAVRRLLRRPGNAVVLFPGGATEALETAEGENRAILRRRKGFARLALETGASLVPVACFGETDLFHVYRPAPGSLAARFQSVSHRVLPGRQPLFWGDAVFGDGWGLLPLARPLTTVVGAPIPVAPWEGAPEGPDFDAAVQQLQADYEAALTDLWNTWRGKLDADRAHGELQIVG</sequence>
<comment type="pathway">
    <text evidence="2">Glycerolipid metabolism; triacylglycerol biosynthesis.</text>
</comment>
<dbReference type="Proteomes" id="UP000247498">
    <property type="component" value="Unassembled WGS sequence"/>
</dbReference>
<keyword evidence="5" id="KW-0444">Lipid biosynthesis</keyword>
<dbReference type="GO" id="GO:0006071">
    <property type="term" value="P:glycerol metabolic process"/>
    <property type="evidence" value="ECO:0007669"/>
    <property type="project" value="UniProtKB-KW"/>
</dbReference>
<dbReference type="SUPFAM" id="SSF69593">
    <property type="entry name" value="Glycerol-3-phosphate (1)-acyltransferase"/>
    <property type="match status" value="1"/>
</dbReference>
<dbReference type="InParanoid" id="A0A2V0P1I1"/>
<dbReference type="Pfam" id="PF03982">
    <property type="entry name" value="DAGAT"/>
    <property type="match status" value="1"/>
</dbReference>
<gene>
    <name evidence="15" type="ORF">Rsub_03997</name>
</gene>
<comment type="pathway">
    <text evidence="3">Lipid metabolism.</text>
</comment>
<comment type="subcellular location">
    <subcellularLocation>
        <location evidence="1 14">Endoplasmic reticulum membrane</location>
        <topology evidence="1 14">Multi-pass membrane protein</topology>
    </subcellularLocation>
</comment>
<evidence type="ECO:0000256" key="11">
    <source>
        <dbReference type="ARBA" id="ARBA00023098"/>
    </source>
</evidence>
<feature type="transmembrane region" description="Helical" evidence="14">
    <location>
        <begin position="44"/>
        <end position="63"/>
    </location>
</feature>
<evidence type="ECO:0000313" key="16">
    <source>
        <dbReference type="Proteomes" id="UP000247498"/>
    </source>
</evidence>
<keyword evidence="9 14" id="KW-0256">Endoplasmic reticulum</keyword>
<evidence type="ECO:0000256" key="5">
    <source>
        <dbReference type="ARBA" id="ARBA00022516"/>
    </source>
</evidence>
<evidence type="ECO:0000256" key="13">
    <source>
        <dbReference type="ARBA" id="ARBA00023315"/>
    </source>
</evidence>
<evidence type="ECO:0000256" key="9">
    <source>
        <dbReference type="ARBA" id="ARBA00022824"/>
    </source>
</evidence>
<keyword evidence="10 14" id="KW-1133">Transmembrane helix</keyword>
<dbReference type="AlphaFoldDB" id="A0A2V0P1I1"/>
<dbReference type="STRING" id="307507.A0A2V0P1I1"/>
<evidence type="ECO:0000256" key="14">
    <source>
        <dbReference type="RuleBase" id="RU367023"/>
    </source>
</evidence>
<keyword evidence="8" id="KW-0319">Glycerol metabolism</keyword>
<keyword evidence="12 14" id="KW-0472">Membrane</keyword>
<evidence type="ECO:0000256" key="2">
    <source>
        <dbReference type="ARBA" id="ARBA00004771"/>
    </source>
</evidence>
<keyword evidence="11" id="KW-0443">Lipid metabolism</keyword>
<evidence type="ECO:0000256" key="10">
    <source>
        <dbReference type="ARBA" id="ARBA00022989"/>
    </source>
</evidence>
<accession>A0A2V0P1I1</accession>
<evidence type="ECO:0000313" key="15">
    <source>
        <dbReference type="EMBL" id="GBF91693.1"/>
    </source>
</evidence>
<keyword evidence="16" id="KW-1185">Reference proteome</keyword>
<evidence type="ECO:0000256" key="1">
    <source>
        <dbReference type="ARBA" id="ARBA00004477"/>
    </source>
</evidence>
<comment type="similarity">
    <text evidence="4 14">Belongs to the diacylglycerol acyltransferase family.</text>
</comment>
<evidence type="ECO:0000256" key="8">
    <source>
        <dbReference type="ARBA" id="ARBA00022798"/>
    </source>
</evidence>
<dbReference type="GO" id="GO:0019432">
    <property type="term" value="P:triglyceride biosynthetic process"/>
    <property type="evidence" value="ECO:0007669"/>
    <property type="project" value="TreeGrafter"/>
</dbReference>
<evidence type="ECO:0000256" key="7">
    <source>
        <dbReference type="ARBA" id="ARBA00022692"/>
    </source>
</evidence>
<organism evidence="15 16">
    <name type="scientific">Raphidocelis subcapitata</name>
    <dbReference type="NCBI Taxonomy" id="307507"/>
    <lineage>
        <taxon>Eukaryota</taxon>
        <taxon>Viridiplantae</taxon>
        <taxon>Chlorophyta</taxon>
        <taxon>core chlorophytes</taxon>
        <taxon>Chlorophyceae</taxon>
        <taxon>CS clade</taxon>
        <taxon>Sphaeropleales</taxon>
        <taxon>Selenastraceae</taxon>
        <taxon>Raphidocelis</taxon>
    </lineage>
</organism>
<evidence type="ECO:0000256" key="12">
    <source>
        <dbReference type="ARBA" id="ARBA00023136"/>
    </source>
</evidence>
<reference evidence="15 16" key="1">
    <citation type="journal article" date="2018" name="Sci. Rep.">
        <title>Raphidocelis subcapitata (=Pseudokirchneriella subcapitata) provides an insight into genome evolution and environmental adaptations in the Sphaeropleales.</title>
        <authorList>
            <person name="Suzuki S."/>
            <person name="Yamaguchi H."/>
            <person name="Nakajima N."/>
            <person name="Kawachi M."/>
        </authorList>
    </citation>
    <scope>NUCLEOTIDE SEQUENCE [LARGE SCALE GENOMIC DNA]</scope>
    <source>
        <strain evidence="15 16">NIES-35</strain>
    </source>
</reference>
<dbReference type="OrthoDB" id="264532at2759"/>
<dbReference type="EMBL" id="BDRX01000026">
    <property type="protein sequence ID" value="GBF91693.1"/>
    <property type="molecule type" value="Genomic_DNA"/>
</dbReference>
<dbReference type="GO" id="GO:0005789">
    <property type="term" value="C:endoplasmic reticulum membrane"/>
    <property type="evidence" value="ECO:0007669"/>
    <property type="project" value="UniProtKB-SubCell"/>
</dbReference>
<dbReference type="PANTHER" id="PTHR12317:SF0">
    <property type="entry name" value="ACYLTRANSFERASE"/>
    <property type="match status" value="1"/>
</dbReference>
<keyword evidence="13" id="KW-0012">Acyltransferase</keyword>
<keyword evidence="7 14" id="KW-0812">Transmembrane</keyword>
<protein>
    <recommendedName>
        <fullName evidence="14">Acyltransferase</fullName>
        <ecNumber evidence="14">2.3.1.-</ecNumber>
    </recommendedName>
</protein>
<dbReference type="EC" id="2.3.1.-" evidence="14"/>
<feature type="transmembrane region" description="Helical" evidence="14">
    <location>
        <begin position="21"/>
        <end position="38"/>
    </location>
</feature>
<comment type="caution">
    <text evidence="15">The sequence shown here is derived from an EMBL/GenBank/DDBJ whole genome shotgun (WGS) entry which is preliminary data.</text>
</comment>
<evidence type="ECO:0000256" key="4">
    <source>
        <dbReference type="ARBA" id="ARBA00005420"/>
    </source>
</evidence>
<dbReference type="GO" id="GO:0004144">
    <property type="term" value="F:diacylglycerol O-acyltransferase activity"/>
    <property type="evidence" value="ECO:0007669"/>
    <property type="project" value="TreeGrafter"/>
</dbReference>
<dbReference type="CDD" id="cd07987">
    <property type="entry name" value="LPLAT_MGAT-like"/>
    <property type="match status" value="1"/>
</dbReference>
<evidence type="ECO:0000256" key="6">
    <source>
        <dbReference type="ARBA" id="ARBA00022679"/>
    </source>
</evidence>
<dbReference type="PANTHER" id="PTHR12317">
    <property type="entry name" value="DIACYLGLYCEROL O-ACYLTRANSFERASE"/>
    <property type="match status" value="1"/>
</dbReference>
<evidence type="ECO:0000256" key="3">
    <source>
        <dbReference type="ARBA" id="ARBA00005189"/>
    </source>
</evidence>
<dbReference type="InterPro" id="IPR007130">
    <property type="entry name" value="DAGAT"/>
</dbReference>
<name>A0A2V0P1I1_9CHLO</name>
<proteinExistence type="inferred from homology"/>
<keyword evidence="6 14" id="KW-0808">Transferase</keyword>